<dbReference type="EMBL" id="KV425882">
    <property type="protein sequence ID" value="KZW03920.1"/>
    <property type="molecule type" value="Genomic_DNA"/>
</dbReference>
<protein>
    <recommendedName>
        <fullName evidence="1">DUF6593 domain-containing protein</fullName>
    </recommendedName>
</protein>
<dbReference type="InterPro" id="IPR046528">
    <property type="entry name" value="DUF6593"/>
</dbReference>
<sequence>MSQSVFSWTSVDPRQSTLFNSTWFGAAYRFVTESDGRGSNVTTLMRTGARKEERVARYEWKPNGGLGRVIMGKQQISMLDLCRPDPADNYYSRMFPAPDGNLYRWRPHPNGDLLLYDHTGVVVAFYRTVRPVRTNIGDVHGELHFVEGAGSGTVMHPPFMNSVIVTCMLFRYCAMYNM</sequence>
<dbReference type="AlphaFoldDB" id="A0A166BTL6"/>
<dbReference type="STRING" id="1314781.A0A166BTL6"/>
<evidence type="ECO:0000313" key="3">
    <source>
        <dbReference type="Proteomes" id="UP000077266"/>
    </source>
</evidence>
<dbReference type="InParanoid" id="A0A166BTL6"/>
<evidence type="ECO:0000259" key="1">
    <source>
        <dbReference type="Pfam" id="PF20236"/>
    </source>
</evidence>
<keyword evidence="3" id="KW-1185">Reference proteome</keyword>
<organism evidence="2 3">
    <name type="scientific">Exidia glandulosa HHB12029</name>
    <dbReference type="NCBI Taxonomy" id="1314781"/>
    <lineage>
        <taxon>Eukaryota</taxon>
        <taxon>Fungi</taxon>
        <taxon>Dikarya</taxon>
        <taxon>Basidiomycota</taxon>
        <taxon>Agaricomycotina</taxon>
        <taxon>Agaricomycetes</taxon>
        <taxon>Auriculariales</taxon>
        <taxon>Exidiaceae</taxon>
        <taxon>Exidia</taxon>
    </lineage>
</organism>
<reference evidence="2 3" key="1">
    <citation type="journal article" date="2016" name="Mol. Biol. Evol.">
        <title>Comparative Genomics of Early-Diverging Mushroom-Forming Fungi Provides Insights into the Origins of Lignocellulose Decay Capabilities.</title>
        <authorList>
            <person name="Nagy L.G."/>
            <person name="Riley R."/>
            <person name="Tritt A."/>
            <person name="Adam C."/>
            <person name="Daum C."/>
            <person name="Floudas D."/>
            <person name="Sun H."/>
            <person name="Yadav J.S."/>
            <person name="Pangilinan J."/>
            <person name="Larsson K.H."/>
            <person name="Matsuura K."/>
            <person name="Barry K."/>
            <person name="Labutti K."/>
            <person name="Kuo R."/>
            <person name="Ohm R.A."/>
            <person name="Bhattacharya S.S."/>
            <person name="Shirouzu T."/>
            <person name="Yoshinaga Y."/>
            <person name="Martin F.M."/>
            <person name="Grigoriev I.V."/>
            <person name="Hibbett D.S."/>
        </authorList>
    </citation>
    <scope>NUCLEOTIDE SEQUENCE [LARGE SCALE GENOMIC DNA]</scope>
    <source>
        <strain evidence="2 3">HHB12029</strain>
    </source>
</reference>
<evidence type="ECO:0000313" key="2">
    <source>
        <dbReference type="EMBL" id="KZW03920.1"/>
    </source>
</evidence>
<dbReference type="OrthoDB" id="3332782at2759"/>
<dbReference type="Pfam" id="PF20236">
    <property type="entry name" value="DUF6593"/>
    <property type="match status" value="1"/>
</dbReference>
<gene>
    <name evidence="2" type="ORF">EXIGLDRAFT_709464</name>
</gene>
<name>A0A166BTL6_EXIGL</name>
<dbReference type="Proteomes" id="UP000077266">
    <property type="component" value="Unassembled WGS sequence"/>
</dbReference>
<accession>A0A166BTL6</accession>
<feature type="domain" description="DUF6593" evidence="1">
    <location>
        <begin position="12"/>
        <end position="168"/>
    </location>
</feature>
<proteinExistence type="predicted"/>